<dbReference type="InterPro" id="IPR032314">
    <property type="entry name" value="DUF4845"/>
</dbReference>
<evidence type="ECO:0000313" key="3">
    <source>
        <dbReference type="Proteomes" id="UP000004263"/>
    </source>
</evidence>
<dbReference type="EMBL" id="AAQH01000036">
    <property type="protein sequence ID" value="EAT10735.1"/>
    <property type="molecule type" value="Genomic_DNA"/>
</dbReference>
<organism evidence="2 3">
    <name type="scientific">Bermanella marisrubri</name>
    <dbReference type="NCBI Taxonomy" id="207949"/>
    <lineage>
        <taxon>Bacteria</taxon>
        <taxon>Pseudomonadati</taxon>
        <taxon>Pseudomonadota</taxon>
        <taxon>Gammaproteobacteria</taxon>
        <taxon>Oceanospirillales</taxon>
        <taxon>Oceanospirillaceae</taxon>
        <taxon>Bermanella</taxon>
    </lineage>
</organism>
<dbReference type="STRING" id="207949.RED65_03810"/>
<keyword evidence="3" id="KW-1185">Reference proteome</keyword>
<dbReference type="OrthoDB" id="6078083at2"/>
<evidence type="ECO:0000313" key="2">
    <source>
        <dbReference type="EMBL" id="EAT10735.1"/>
    </source>
</evidence>
<sequence length="122" mass="13737">MTLKKQYGASAITMLVILVLAFSGFVTLLKVVPVYTDDMAVETIFTNIQEELSDKDRPSRSALFDKIQKRMDINGVSNLMEYVEVGGKGSTIIIEMNYERRVPLVANLELVATFNHYIDLSE</sequence>
<evidence type="ECO:0008006" key="4">
    <source>
        <dbReference type="Google" id="ProtNLM"/>
    </source>
</evidence>
<dbReference type="Pfam" id="PF16137">
    <property type="entry name" value="DUF4845"/>
    <property type="match status" value="1"/>
</dbReference>
<accession>Q1MXP9</accession>
<evidence type="ECO:0000256" key="1">
    <source>
        <dbReference type="SAM" id="Phobius"/>
    </source>
</evidence>
<dbReference type="HOGENOM" id="CLU_149778_1_1_6"/>
<dbReference type="RefSeq" id="WP_007019111.1">
    <property type="nucleotide sequence ID" value="NZ_CH724120.1"/>
</dbReference>
<reference evidence="2 3" key="1">
    <citation type="submission" date="2006-03" db="EMBL/GenBank/DDBJ databases">
        <authorList>
            <person name="Pinhassi J."/>
            <person name="Pedros-Alio C."/>
            <person name="Ferriera S."/>
            <person name="Johnson J."/>
            <person name="Kravitz S."/>
            <person name="Halpern A."/>
            <person name="Remington K."/>
            <person name="Beeson K."/>
            <person name="Tran B."/>
            <person name="Rogers Y.-H."/>
            <person name="Friedman R."/>
            <person name="Venter J.C."/>
        </authorList>
    </citation>
    <scope>NUCLEOTIDE SEQUENCE [LARGE SCALE GENOMIC DNA]</scope>
    <source>
        <strain evidence="2 3">RED65</strain>
    </source>
</reference>
<keyword evidence="1" id="KW-0812">Transmembrane</keyword>
<keyword evidence="1" id="KW-0472">Membrane</keyword>
<feature type="transmembrane region" description="Helical" evidence="1">
    <location>
        <begin position="7"/>
        <end position="29"/>
    </location>
</feature>
<comment type="caution">
    <text evidence="2">The sequence shown here is derived from an EMBL/GenBank/DDBJ whole genome shotgun (WGS) entry which is preliminary data.</text>
</comment>
<dbReference type="AlphaFoldDB" id="Q1MXP9"/>
<gene>
    <name evidence="2" type="ORF">RED65_03810</name>
</gene>
<name>Q1MXP9_9GAMM</name>
<keyword evidence="1" id="KW-1133">Transmembrane helix</keyword>
<protein>
    <recommendedName>
        <fullName evidence="4">DUF4845 domain-containing protein</fullName>
    </recommendedName>
</protein>
<proteinExistence type="predicted"/>
<dbReference type="Proteomes" id="UP000004263">
    <property type="component" value="Unassembled WGS sequence"/>
</dbReference>